<organism evidence="1 2">
    <name type="scientific">Coniochaeta ligniaria NRRL 30616</name>
    <dbReference type="NCBI Taxonomy" id="1408157"/>
    <lineage>
        <taxon>Eukaryota</taxon>
        <taxon>Fungi</taxon>
        <taxon>Dikarya</taxon>
        <taxon>Ascomycota</taxon>
        <taxon>Pezizomycotina</taxon>
        <taxon>Sordariomycetes</taxon>
        <taxon>Sordariomycetidae</taxon>
        <taxon>Coniochaetales</taxon>
        <taxon>Coniochaetaceae</taxon>
        <taxon>Coniochaeta</taxon>
    </lineage>
</organism>
<dbReference type="EMBL" id="KV875100">
    <property type="protein sequence ID" value="OIW26440.1"/>
    <property type="molecule type" value="Genomic_DNA"/>
</dbReference>
<name>A0A1J7J9H1_9PEZI</name>
<evidence type="ECO:0000313" key="2">
    <source>
        <dbReference type="Proteomes" id="UP000182658"/>
    </source>
</evidence>
<keyword evidence="2" id="KW-1185">Reference proteome</keyword>
<dbReference type="InParanoid" id="A0A1J7J9H1"/>
<reference evidence="1 2" key="1">
    <citation type="submission" date="2016-10" db="EMBL/GenBank/DDBJ databases">
        <title>Draft genome sequence of Coniochaeta ligniaria NRRL30616, a lignocellulolytic fungus for bioabatement of inhibitors in plant biomass hydrolysates.</title>
        <authorList>
            <consortium name="DOE Joint Genome Institute"/>
            <person name="Jimenez D.J."/>
            <person name="Hector R.E."/>
            <person name="Riley R."/>
            <person name="Sun H."/>
            <person name="Grigoriev I.V."/>
            <person name="Van Elsas J.D."/>
            <person name="Nichols N.N."/>
        </authorList>
    </citation>
    <scope>NUCLEOTIDE SEQUENCE [LARGE SCALE GENOMIC DNA]</scope>
    <source>
        <strain evidence="1 2">NRRL 30616</strain>
    </source>
</reference>
<proteinExistence type="predicted"/>
<accession>A0A1J7J9H1</accession>
<gene>
    <name evidence="1" type="ORF">CONLIGDRAFT_646610</name>
</gene>
<dbReference type="AlphaFoldDB" id="A0A1J7J9H1"/>
<sequence>MQQTDGGLVPLRRRQTARVVRTLTLRGIVREIAGWGCRDYHAPDKGWINLPGNASDWEGLENSAGDCVVYRDFVPINCHRTTQSGAVFVRKPEFERSKRIFFCKKSPLAGVEDVRGCERRNLGGDAEGSRGTGIFSDIMNSPQFSRNRRDFHTGIIPPVISPCRADRLRRFQQEANMLADDVDNQQDQTDSERLSRFLHQLARYS</sequence>
<dbReference type="Proteomes" id="UP000182658">
    <property type="component" value="Unassembled WGS sequence"/>
</dbReference>
<protein>
    <submittedName>
        <fullName evidence="1">Uncharacterized protein</fullName>
    </submittedName>
</protein>
<evidence type="ECO:0000313" key="1">
    <source>
        <dbReference type="EMBL" id="OIW26440.1"/>
    </source>
</evidence>